<dbReference type="GO" id="GO:0003677">
    <property type="term" value="F:DNA binding"/>
    <property type="evidence" value="ECO:0007669"/>
    <property type="project" value="UniProtKB-KW"/>
</dbReference>
<evidence type="ECO:0000313" key="10">
    <source>
        <dbReference type="Proteomes" id="UP001156690"/>
    </source>
</evidence>
<evidence type="ECO:0000256" key="5">
    <source>
        <dbReference type="ARBA" id="ARBA00023125"/>
    </source>
</evidence>
<reference evidence="10" key="1">
    <citation type="journal article" date="2019" name="Int. J. Syst. Evol. Microbiol.">
        <title>The Global Catalogue of Microorganisms (GCM) 10K type strain sequencing project: providing services to taxonomists for standard genome sequencing and annotation.</title>
        <authorList>
            <consortium name="The Broad Institute Genomics Platform"/>
            <consortium name="The Broad Institute Genome Sequencing Center for Infectious Disease"/>
            <person name="Wu L."/>
            <person name="Ma J."/>
        </authorList>
    </citation>
    <scope>NUCLEOTIDE SEQUENCE [LARGE SCALE GENOMIC DNA]</scope>
    <source>
        <strain evidence="10">NBRC 15640</strain>
    </source>
</reference>
<evidence type="ECO:0000256" key="4">
    <source>
        <dbReference type="ARBA" id="ARBA00023015"/>
    </source>
</evidence>
<dbReference type="PROSITE" id="PS50937">
    <property type="entry name" value="HTH_MERR_2"/>
    <property type="match status" value="1"/>
</dbReference>
<feature type="domain" description="HTH merR-type" evidence="8">
    <location>
        <begin position="1"/>
        <end position="70"/>
    </location>
</feature>
<gene>
    <name evidence="9" type="primary">merR</name>
    <name evidence="9" type="ORF">GCM10007932_37310</name>
</gene>
<dbReference type="InterPro" id="IPR011794">
    <property type="entry name" value="MerR"/>
</dbReference>
<dbReference type="GO" id="GO:0046689">
    <property type="term" value="P:response to mercury ion"/>
    <property type="evidence" value="ECO:0007669"/>
    <property type="project" value="UniProtKB-KW"/>
</dbReference>
<proteinExistence type="predicted"/>
<evidence type="ECO:0000256" key="2">
    <source>
        <dbReference type="ARBA" id="ARBA00022466"/>
    </source>
</evidence>
<protein>
    <recommendedName>
        <fullName evidence="1">Mercuric resistance operon regulatory protein</fullName>
    </recommendedName>
</protein>
<comment type="function">
    <text evidence="7">Mediates the mercuric-dependent induction of mercury resistance operon. In the absence of mercury MerR represses transcription by binding tightly to the mer operator region; when mercury is present the dimeric complex binds a single ion and becomes a potent transcriptional activator, while remaining bound to the mer site.</text>
</comment>
<accession>A0AAV5NUH0</accession>
<evidence type="ECO:0000313" key="9">
    <source>
        <dbReference type="EMBL" id="GLQ74370.1"/>
    </source>
</evidence>
<dbReference type="GO" id="GO:0003700">
    <property type="term" value="F:DNA-binding transcription factor activity"/>
    <property type="evidence" value="ECO:0007669"/>
    <property type="project" value="InterPro"/>
</dbReference>
<evidence type="ECO:0000259" key="8">
    <source>
        <dbReference type="PROSITE" id="PS50937"/>
    </source>
</evidence>
<keyword evidence="5" id="KW-0238">DNA-binding</keyword>
<name>A0AAV5NUH0_9VIBR</name>
<sequence>MLTIGKVANAAGVNVETIRFYEKKGLITQPPKPTEGFRQYPSETLHRLRFIKRAQELGFTLDEISNLLKLEDKDCQEVQALAKQKAVLIRKKIVDLQRLESNLNHLIDQCSNSPSTSCPIVESFKK</sequence>
<keyword evidence="10" id="KW-1185">Reference proteome</keyword>
<dbReference type="SUPFAM" id="SSF46955">
    <property type="entry name" value="Putative DNA-binding domain"/>
    <property type="match status" value="1"/>
</dbReference>
<dbReference type="RefSeq" id="WP_101110204.1">
    <property type="nucleotide sequence ID" value="NZ_AP025145.1"/>
</dbReference>
<evidence type="ECO:0000256" key="6">
    <source>
        <dbReference type="ARBA" id="ARBA00023163"/>
    </source>
</evidence>
<dbReference type="SMART" id="SM00422">
    <property type="entry name" value="HTH_MERR"/>
    <property type="match status" value="1"/>
</dbReference>
<dbReference type="PANTHER" id="PTHR30204:SF94">
    <property type="entry name" value="HEAVY METAL-DEPENDENT TRANSCRIPTIONAL REGULATOR HI_0293-RELATED"/>
    <property type="match status" value="1"/>
</dbReference>
<dbReference type="PANTHER" id="PTHR30204">
    <property type="entry name" value="REDOX-CYCLING DRUG-SENSING TRANSCRIPTIONAL ACTIVATOR SOXR"/>
    <property type="match status" value="1"/>
</dbReference>
<evidence type="ECO:0000256" key="7">
    <source>
        <dbReference type="ARBA" id="ARBA00024874"/>
    </source>
</evidence>
<dbReference type="InterPro" id="IPR009061">
    <property type="entry name" value="DNA-bd_dom_put_sf"/>
</dbReference>
<dbReference type="GO" id="GO:0045340">
    <property type="term" value="F:mercury ion binding"/>
    <property type="evidence" value="ECO:0007669"/>
    <property type="project" value="InterPro"/>
</dbReference>
<dbReference type="InterPro" id="IPR047057">
    <property type="entry name" value="MerR_fam"/>
</dbReference>
<keyword evidence="2" id="KW-0475">Mercuric resistance</keyword>
<dbReference type="EMBL" id="BSNX01000055">
    <property type="protein sequence ID" value="GLQ74370.1"/>
    <property type="molecule type" value="Genomic_DNA"/>
</dbReference>
<dbReference type="CDD" id="cd04783">
    <property type="entry name" value="HTH_MerR1"/>
    <property type="match status" value="1"/>
</dbReference>
<dbReference type="InterPro" id="IPR000551">
    <property type="entry name" value="MerR-type_HTH_dom"/>
</dbReference>
<evidence type="ECO:0000256" key="3">
    <source>
        <dbReference type="ARBA" id="ARBA00022914"/>
    </source>
</evidence>
<dbReference type="PROSITE" id="PS00552">
    <property type="entry name" value="HTH_MERR_1"/>
    <property type="match status" value="1"/>
</dbReference>
<keyword evidence="6" id="KW-0804">Transcription</keyword>
<comment type="caution">
    <text evidence="9">The sequence shown here is derived from an EMBL/GenBank/DDBJ whole genome shotgun (WGS) entry which is preliminary data.</text>
</comment>
<dbReference type="Pfam" id="PF13411">
    <property type="entry name" value="MerR_1"/>
    <property type="match status" value="1"/>
</dbReference>
<organism evidence="9 10">
    <name type="scientific">Vibrio penaeicida</name>
    <dbReference type="NCBI Taxonomy" id="104609"/>
    <lineage>
        <taxon>Bacteria</taxon>
        <taxon>Pseudomonadati</taxon>
        <taxon>Pseudomonadota</taxon>
        <taxon>Gammaproteobacteria</taxon>
        <taxon>Vibrionales</taxon>
        <taxon>Vibrionaceae</taxon>
        <taxon>Vibrio</taxon>
    </lineage>
</organism>
<keyword evidence="3" id="KW-0476">Mercury</keyword>
<dbReference type="PRINTS" id="PR00040">
    <property type="entry name" value="HTHMERR"/>
</dbReference>
<dbReference type="AlphaFoldDB" id="A0AAV5NUH0"/>
<dbReference type="NCBIfam" id="TIGR02051">
    <property type="entry name" value="MerR"/>
    <property type="match status" value="1"/>
</dbReference>
<dbReference type="Gene3D" id="1.10.1660.10">
    <property type="match status" value="1"/>
</dbReference>
<dbReference type="Proteomes" id="UP001156690">
    <property type="component" value="Unassembled WGS sequence"/>
</dbReference>
<evidence type="ECO:0000256" key="1">
    <source>
        <dbReference type="ARBA" id="ARBA00017146"/>
    </source>
</evidence>
<keyword evidence="4" id="KW-0805">Transcription regulation</keyword>